<dbReference type="Pfam" id="PF13237">
    <property type="entry name" value="Fer4_10"/>
    <property type="match status" value="1"/>
</dbReference>
<feature type="binding site" evidence="10">
    <location>
        <position position="176"/>
    </location>
    <ligand>
        <name>[4Fe-4S] cluster</name>
        <dbReference type="ChEBI" id="CHEBI:49883"/>
        <label>3</label>
    </ligand>
</feature>
<evidence type="ECO:0000256" key="6">
    <source>
        <dbReference type="ARBA" id="ARBA00022982"/>
    </source>
</evidence>
<comment type="caution">
    <text evidence="10">Lacks conserved residue(s) required for the propagation of feature annotation.</text>
</comment>
<feature type="domain" description="4Fe-4S ferredoxin-type" evidence="12">
    <location>
        <begin position="164"/>
        <end position="193"/>
    </location>
</feature>
<feature type="binding site" evidence="10">
    <location>
        <position position="140"/>
    </location>
    <ligand>
        <name>[4Fe-4S] cluster</name>
        <dbReference type="ChEBI" id="CHEBI:49883"/>
        <label>2</label>
    </ligand>
</feature>
<keyword evidence="8 10" id="KW-0411">Iron-sulfur</keyword>
<evidence type="ECO:0000256" key="3">
    <source>
        <dbReference type="ARBA" id="ARBA00022723"/>
    </source>
</evidence>
<evidence type="ECO:0000256" key="8">
    <source>
        <dbReference type="ARBA" id="ARBA00023014"/>
    </source>
</evidence>
<evidence type="ECO:0000256" key="9">
    <source>
        <dbReference type="ARBA" id="ARBA00023136"/>
    </source>
</evidence>
<feature type="region of interest" description="Hydrophobic" evidence="10">
    <location>
        <begin position="1"/>
        <end position="28"/>
    </location>
</feature>
<feature type="binding site" evidence="10">
    <location>
        <position position="51"/>
    </location>
    <ligand>
        <name>[4Fe-4S] cluster</name>
        <dbReference type="ChEBI" id="CHEBI:49883"/>
        <label>1</label>
    </ligand>
</feature>
<accession>A0ABT2S2R4</accession>
<dbReference type="PANTHER" id="PTHR43560:SF1">
    <property type="entry name" value="ION-TRANSLOCATING OXIDOREDUCTASE COMPLEX SUBUNIT B"/>
    <property type="match status" value="1"/>
</dbReference>
<dbReference type="EMBL" id="JAOQJV010000001">
    <property type="protein sequence ID" value="MCU6698883.1"/>
    <property type="molecule type" value="Genomic_DNA"/>
</dbReference>
<evidence type="ECO:0000313" key="14">
    <source>
        <dbReference type="EMBL" id="MCU6698883.1"/>
    </source>
</evidence>
<comment type="caution">
    <text evidence="14">The sequence shown here is derived from an EMBL/GenBank/DDBJ whole genome shotgun (WGS) entry which is preliminary data.</text>
</comment>
<evidence type="ECO:0000256" key="1">
    <source>
        <dbReference type="ARBA" id="ARBA00022448"/>
    </source>
</evidence>
<keyword evidence="11" id="KW-0812">Transmembrane</keyword>
<keyword evidence="3 10" id="KW-0479">Metal-binding</keyword>
<dbReference type="Pfam" id="PF04060">
    <property type="entry name" value="FeS"/>
    <property type="match status" value="1"/>
</dbReference>
<dbReference type="PROSITE" id="PS00198">
    <property type="entry name" value="4FE4S_FER_1"/>
    <property type="match status" value="3"/>
</dbReference>
<evidence type="ECO:0000256" key="5">
    <source>
        <dbReference type="ARBA" id="ARBA00022967"/>
    </source>
</evidence>
<dbReference type="InterPro" id="IPR050395">
    <property type="entry name" value="4Fe4S_Ferredoxin_RnfB"/>
</dbReference>
<dbReference type="CDD" id="cd10549">
    <property type="entry name" value="MtMvhB_like"/>
    <property type="match status" value="1"/>
</dbReference>
<feature type="binding site" evidence="10">
    <location>
        <position position="183"/>
    </location>
    <ligand>
        <name>[4Fe-4S] cluster</name>
        <dbReference type="ChEBI" id="CHEBI:49883"/>
        <label>2</label>
    </ligand>
</feature>
<keyword evidence="11" id="KW-1133">Transmembrane helix</keyword>
<organism evidence="14 15">
    <name type="scientific">Dorea ammoniilytica</name>
    <dbReference type="NCBI Taxonomy" id="2981788"/>
    <lineage>
        <taxon>Bacteria</taxon>
        <taxon>Bacillati</taxon>
        <taxon>Bacillota</taxon>
        <taxon>Clostridia</taxon>
        <taxon>Lachnospirales</taxon>
        <taxon>Lachnospiraceae</taxon>
        <taxon>Dorea</taxon>
    </lineage>
</organism>
<dbReference type="EC" id="7.-.-.-" evidence="10"/>
<comment type="similarity">
    <text evidence="10">Belongs to the 4Fe4S bacterial-type ferredoxin family. RnfB subfamily.</text>
</comment>
<feature type="domain" description="4Fe-4S" evidence="13">
    <location>
        <begin position="34"/>
        <end position="93"/>
    </location>
</feature>
<sequence>MSMIGIVLATVIVGGTGLFIGIFLGLADKKFAVEVDEKEEAILGVLPGNNCGGCGYPGCSGLAAAIAAGEAPVNACPVGGAPVGAKVAEIMGQEATEQVHEVAYVKCAGTCDKAKTDYEYQGVSDCIMINMMQNGGPKTCNYGCIGEGTCVKACPFDAIHIVDGVAVVDKEKCKACGKCIAVCPRHLIELIPYEQKHMVQCSSQDKGKDVMAACAVGCIGCRMCAKVCPAEAITVENNIAHIDSTKCVNCGACAEKCPKKIIRIQ</sequence>
<feature type="domain" description="4Fe-4S ferredoxin-type" evidence="12">
    <location>
        <begin position="207"/>
        <end position="237"/>
    </location>
</feature>
<proteinExistence type="inferred from homology"/>
<keyword evidence="9 10" id="KW-0472">Membrane</keyword>
<dbReference type="PROSITE" id="PS51379">
    <property type="entry name" value="4FE4S_FER_2"/>
    <property type="match status" value="4"/>
</dbReference>
<comment type="function">
    <text evidence="10">Part of a membrane-bound complex that couples electron transfer with translocation of ions across the membrane.</text>
</comment>
<dbReference type="Pfam" id="PF12838">
    <property type="entry name" value="Fer4_7"/>
    <property type="match status" value="1"/>
</dbReference>
<dbReference type="InterPro" id="IPR007202">
    <property type="entry name" value="4Fe-4S_dom"/>
</dbReference>
<keyword evidence="1 10" id="KW-0813">Transport</keyword>
<feature type="binding site" evidence="10">
    <location>
        <position position="154"/>
    </location>
    <ligand>
        <name>[4Fe-4S] cluster</name>
        <dbReference type="ChEBI" id="CHEBI:49883"/>
        <label>3</label>
    </ligand>
</feature>
<dbReference type="NCBIfam" id="NF005503">
    <property type="entry name" value="PRK07118.1-2"/>
    <property type="match status" value="1"/>
</dbReference>
<evidence type="ECO:0000256" key="2">
    <source>
        <dbReference type="ARBA" id="ARBA00022485"/>
    </source>
</evidence>
<keyword evidence="15" id="KW-1185">Reference proteome</keyword>
<dbReference type="InterPro" id="IPR017896">
    <property type="entry name" value="4Fe4S_Fe-S-bd"/>
</dbReference>
<comment type="subcellular location">
    <subcellularLocation>
        <location evidence="10">Cell membrane</location>
    </subcellularLocation>
</comment>
<keyword evidence="2 10" id="KW-0004">4Fe-4S</keyword>
<keyword evidence="4 10" id="KW-0677">Repeat</keyword>
<dbReference type="Gene3D" id="3.30.70.20">
    <property type="match status" value="2"/>
</dbReference>
<dbReference type="Proteomes" id="UP001207605">
    <property type="component" value="Unassembled WGS sequence"/>
</dbReference>
<evidence type="ECO:0000313" key="15">
    <source>
        <dbReference type="Proteomes" id="UP001207605"/>
    </source>
</evidence>
<dbReference type="PROSITE" id="PS51656">
    <property type="entry name" value="4FE4S"/>
    <property type="match status" value="1"/>
</dbReference>
<gene>
    <name evidence="10" type="primary">rnfB</name>
    <name evidence="14" type="ORF">OCV65_01315</name>
</gene>
<feature type="binding site" evidence="10">
    <location>
        <position position="179"/>
    </location>
    <ligand>
        <name>[4Fe-4S] cluster</name>
        <dbReference type="ChEBI" id="CHEBI:49883"/>
        <label>3</label>
    </ligand>
</feature>
<feature type="binding site" evidence="10">
    <location>
        <position position="144"/>
    </location>
    <ligand>
        <name>[4Fe-4S] cluster</name>
        <dbReference type="ChEBI" id="CHEBI:49883"/>
        <label>2</label>
    </ligand>
</feature>
<feature type="binding site" evidence="10">
    <location>
        <position position="76"/>
    </location>
    <ligand>
        <name>[4Fe-4S] cluster</name>
        <dbReference type="ChEBI" id="CHEBI:49883"/>
        <label>1</label>
    </ligand>
</feature>
<evidence type="ECO:0000256" key="7">
    <source>
        <dbReference type="ARBA" id="ARBA00023004"/>
    </source>
</evidence>
<dbReference type="RefSeq" id="WP_262580665.1">
    <property type="nucleotide sequence ID" value="NZ_JAOQJV010000001.1"/>
</dbReference>
<comment type="cofactor">
    <cofactor evidence="10">
        <name>[4Fe-4S] cluster</name>
        <dbReference type="ChEBI" id="CHEBI:49883"/>
    </cofactor>
    <text evidence="10">Binds 3 [4Fe-4S] clusters.</text>
</comment>
<feature type="binding site" evidence="10">
    <location>
        <position position="59"/>
    </location>
    <ligand>
        <name>[4Fe-4S] cluster</name>
        <dbReference type="ChEBI" id="CHEBI:49883"/>
        <label>1</label>
    </ligand>
</feature>
<dbReference type="HAMAP" id="MF_00463">
    <property type="entry name" value="RsxB_RnfB"/>
    <property type="match status" value="1"/>
</dbReference>
<feature type="binding site" evidence="10">
    <location>
        <position position="150"/>
    </location>
    <ligand>
        <name>[4Fe-4S] cluster</name>
        <dbReference type="ChEBI" id="CHEBI:49883"/>
        <label>2</label>
    </ligand>
</feature>
<evidence type="ECO:0000256" key="11">
    <source>
        <dbReference type="SAM" id="Phobius"/>
    </source>
</evidence>
<comment type="subunit">
    <text evidence="10">The complex is composed of six subunits: RnfA, RnfB, RnfC, RnfD, RnfE and RnfG.</text>
</comment>
<dbReference type="NCBIfam" id="TIGR01944">
    <property type="entry name" value="rnfB"/>
    <property type="match status" value="1"/>
</dbReference>
<keyword evidence="10" id="KW-1003">Cell membrane</keyword>
<dbReference type="PANTHER" id="PTHR43560">
    <property type="entry name" value="ION-TRANSLOCATING OXIDOREDUCTASE COMPLEX SUBUNIT B"/>
    <property type="match status" value="1"/>
</dbReference>
<evidence type="ECO:0000259" key="12">
    <source>
        <dbReference type="PROSITE" id="PS51379"/>
    </source>
</evidence>
<name>A0ABT2S2R4_9FIRM</name>
<dbReference type="Gene3D" id="1.10.15.40">
    <property type="entry name" value="Electron transport complex subunit B, putative Fe-S cluster"/>
    <property type="match status" value="1"/>
</dbReference>
<evidence type="ECO:0000259" key="13">
    <source>
        <dbReference type="PROSITE" id="PS51656"/>
    </source>
</evidence>
<feature type="binding site" evidence="10">
    <location>
        <position position="54"/>
    </location>
    <ligand>
        <name>[4Fe-4S] cluster</name>
        <dbReference type="ChEBI" id="CHEBI:49883"/>
        <label>1</label>
    </ligand>
</feature>
<keyword evidence="5 10" id="KW-1278">Translocase</keyword>
<dbReference type="InterPro" id="IPR010207">
    <property type="entry name" value="Elect_transpt_cplx_RnfB/RsxB"/>
</dbReference>
<feature type="domain" description="4Fe-4S ferredoxin-type" evidence="12">
    <location>
        <begin position="136"/>
        <end position="163"/>
    </location>
</feature>
<dbReference type="InterPro" id="IPR017900">
    <property type="entry name" value="4Fe4S_Fe_S_CS"/>
</dbReference>
<evidence type="ECO:0000256" key="10">
    <source>
        <dbReference type="HAMAP-Rule" id="MF_00463"/>
    </source>
</evidence>
<keyword evidence="6 10" id="KW-0249">Electron transport</keyword>
<reference evidence="14 15" key="1">
    <citation type="journal article" date="2021" name="ISME Commun">
        <title>Automated analysis of genomic sequences facilitates high-throughput and comprehensive description of bacteria.</title>
        <authorList>
            <person name="Hitch T.C.A."/>
        </authorList>
    </citation>
    <scope>NUCLEOTIDE SEQUENCE [LARGE SCALE GENOMIC DNA]</scope>
    <source>
        <strain evidence="14 15">Sanger_02</strain>
    </source>
</reference>
<feature type="transmembrane region" description="Helical" evidence="11">
    <location>
        <begin position="6"/>
        <end position="27"/>
    </location>
</feature>
<feature type="binding site" evidence="10">
    <location>
        <position position="173"/>
    </location>
    <ligand>
        <name>[4Fe-4S] cluster</name>
        <dbReference type="ChEBI" id="CHEBI:49883"/>
        <label>3</label>
    </ligand>
</feature>
<feature type="domain" description="4Fe-4S ferredoxin-type" evidence="12">
    <location>
        <begin position="238"/>
        <end position="265"/>
    </location>
</feature>
<keyword evidence="7 10" id="KW-0408">Iron</keyword>
<dbReference type="SUPFAM" id="SSF54862">
    <property type="entry name" value="4Fe-4S ferredoxins"/>
    <property type="match status" value="2"/>
</dbReference>
<evidence type="ECO:0000256" key="4">
    <source>
        <dbReference type="ARBA" id="ARBA00022737"/>
    </source>
</evidence>
<protein>
    <recommendedName>
        <fullName evidence="10">Ion-translocating oxidoreductase complex subunit B</fullName>
        <ecNumber evidence="10">7.-.-.-</ecNumber>
    </recommendedName>
    <alternativeName>
        <fullName evidence="10">Rnf electron transport complex subunit B</fullName>
    </alternativeName>
</protein>